<gene>
    <name evidence="1" type="ORF">UFOVP434_63</name>
</gene>
<organism evidence="1">
    <name type="scientific">uncultured Caudovirales phage</name>
    <dbReference type="NCBI Taxonomy" id="2100421"/>
    <lineage>
        <taxon>Viruses</taxon>
        <taxon>Duplodnaviria</taxon>
        <taxon>Heunggongvirae</taxon>
        <taxon>Uroviricota</taxon>
        <taxon>Caudoviricetes</taxon>
        <taxon>Peduoviridae</taxon>
        <taxon>Maltschvirus</taxon>
        <taxon>Maltschvirus maltsch</taxon>
    </lineage>
</organism>
<reference evidence="1" key="1">
    <citation type="submission" date="2020-04" db="EMBL/GenBank/DDBJ databases">
        <authorList>
            <person name="Chiriac C."/>
            <person name="Salcher M."/>
            <person name="Ghai R."/>
            <person name="Kavagutti S V."/>
        </authorList>
    </citation>
    <scope>NUCLEOTIDE SEQUENCE</scope>
</reference>
<dbReference type="EMBL" id="LR796415">
    <property type="protein sequence ID" value="CAB4143019.1"/>
    <property type="molecule type" value="Genomic_DNA"/>
</dbReference>
<protein>
    <submittedName>
        <fullName evidence="1">Uncharacterized protein</fullName>
    </submittedName>
</protein>
<name>A0A6J5MH49_9CAUD</name>
<evidence type="ECO:0000313" key="1">
    <source>
        <dbReference type="EMBL" id="CAB4143019.1"/>
    </source>
</evidence>
<sequence>MALPNNTATISAGETFSTIIAKGAKTFTKCFVQNFNATGNLTFQASIDGNNFFDITTYSPESTTPNVLFTISTASGPTTNFVSSFSSDWLMDINFIRLRANTTLASGTCSISCF</sequence>
<accession>A0A6J5MH49</accession>
<proteinExistence type="predicted"/>